<sequence length="180" mass="20247">MKIKTRENINILLLANNTGKLRWPRPPHPANTRPSTVTCKVKGEVSNHRLFISSRDPKHKLYDNLDSILDSTTLKTKHSKDRASCYTSRDPLTPRSPNLSTLNTPDNKHTSHMPGKHHSGNWASPNLTRAASSCSACPWARPTSRDKPWRVGHSTTGELGFSQSNPMARAHHRRIRLLPI</sequence>
<dbReference type="AlphaFoldDB" id="A0A8S9J830"/>
<evidence type="ECO:0000256" key="1">
    <source>
        <dbReference type="SAM" id="MobiDB-lite"/>
    </source>
</evidence>
<dbReference type="EMBL" id="QGKW02001660">
    <property type="protein sequence ID" value="KAF2578328.1"/>
    <property type="molecule type" value="Genomic_DNA"/>
</dbReference>
<evidence type="ECO:0000313" key="2">
    <source>
        <dbReference type="EMBL" id="KAF2578328.1"/>
    </source>
</evidence>
<feature type="region of interest" description="Disordered" evidence="1">
    <location>
        <begin position="78"/>
        <end position="124"/>
    </location>
</feature>
<proteinExistence type="predicted"/>
<evidence type="ECO:0000313" key="3">
    <source>
        <dbReference type="Proteomes" id="UP000712281"/>
    </source>
</evidence>
<protein>
    <submittedName>
        <fullName evidence="2">Uncharacterized protein</fullName>
    </submittedName>
</protein>
<comment type="caution">
    <text evidence="2">The sequence shown here is derived from an EMBL/GenBank/DDBJ whole genome shotgun (WGS) entry which is preliminary data.</text>
</comment>
<feature type="compositionally biased region" description="Polar residues" evidence="1">
    <location>
        <begin position="95"/>
        <end position="105"/>
    </location>
</feature>
<name>A0A8S9J830_BRACR</name>
<dbReference type="Proteomes" id="UP000712281">
    <property type="component" value="Unassembled WGS sequence"/>
</dbReference>
<gene>
    <name evidence="2" type="ORF">F2Q68_00004898</name>
</gene>
<feature type="compositionally biased region" description="Polar residues" evidence="1">
    <location>
        <begin position="153"/>
        <end position="166"/>
    </location>
</feature>
<accession>A0A8S9J830</accession>
<reference evidence="2" key="1">
    <citation type="submission" date="2019-12" db="EMBL/GenBank/DDBJ databases">
        <title>Genome sequencing and annotation of Brassica cretica.</title>
        <authorList>
            <person name="Studholme D.J."/>
            <person name="Sarris P.F."/>
        </authorList>
    </citation>
    <scope>NUCLEOTIDE SEQUENCE</scope>
    <source>
        <strain evidence="2">PFS-001/15</strain>
        <tissue evidence="2">Leaf</tissue>
    </source>
</reference>
<organism evidence="2 3">
    <name type="scientific">Brassica cretica</name>
    <name type="common">Mustard</name>
    <dbReference type="NCBI Taxonomy" id="69181"/>
    <lineage>
        <taxon>Eukaryota</taxon>
        <taxon>Viridiplantae</taxon>
        <taxon>Streptophyta</taxon>
        <taxon>Embryophyta</taxon>
        <taxon>Tracheophyta</taxon>
        <taxon>Spermatophyta</taxon>
        <taxon>Magnoliopsida</taxon>
        <taxon>eudicotyledons</taxon>
        <taxon>Gunneridae</taxon>
        <taxon>Pentapetalae</taxon>
        <taxon>rosids</taxon>
        <taxon>malvids</taxon>
        <taxon>Brassicales</taxon>
        <taxon>Brassicaceae</taxon>
        <taxon>Brassiceae</taxon>
        <taxon>Brassica</taxon>
    </lineage>
</organism>
<feature type="compositionally biased region" description="Basic residues" evidence="1">
    <location>
        <begin position="110"/>
        <end position="119"/>
    </location>
</feature>
<feature type="region of interest" description="Disordered" evidence="1">
    <location>
        <begin position="140"/>
        <end position="170"/>
    </location>
</feature>